<sequence>GGWHGNINLSQVYFVVHRWEHDWDRKRKLFTVNFISWTFTKQCFLINFSSSRNFNSRVQTIDFKTLHFHSFSASLK</sequence>
<proteinExistence type="predicted"/>
<accession>A0A4X1V1N8</accession>
<evidence type="ECO:0000313" key="1">
    <source>
        <dbReference type="Ensembl" id="ENSSSCP00070035180.1"/>
    </source>
</evidence>
<name>A0A4X1V1N8_PIG</name>
<dbReference type="Proteomes" id="UP000314985">
    <property type="component" value="Chromosome 8"/>
</dbReference>
<evidence type="ECO:0000313" key="2">
    <source>
        <dbReference type="Proteomes" id="UP000314985"/>
    </source>
</evidence>
<dbReference type="Ensembl" id="ENSSSCT00070041888.1">
    <property type="protein sequence ID" value="ENSSSCP00070035180.1"/>
    <property type="gene ID" value="ENSSSCG00070021091.1"/>
</dbReference>
<reference evidence="1 2" key="1">
    <citation type="submission" date="2017-08" db="EMBL/GenBank/DDBJ databases">
        <title>USMARCv1.0.</title>
        <authorList>
            <person name="Hannum G.I."/>
            <person name="Koren S."/>
            <person name="Schroeder S.G."/>
            <person name="Chin S.C."/>
            <person name="Nonneman D.J."/>
            <person name="Becker S.A."/>
            <person name="Rosen B.D."/>
            <person name="Bickhart D.M."/>
            <person name="Putnam N.H."/>
            <person name="Green R.E."/>
            <person name="Tuggle C.K."/>
            <person name="Liu H."/>
            <person name="Rohrer G.A."/>
            <person name="Warr A."/>
            <person name="Hall R."/>
            <person name="Kim K."/>
            <person name="Hume D.A."/>
            <person name="Talbot R."/>
            <person name="Chow W."/>
            <person name="Howe K."/>
            <person name="Schwartz A.S."/>
            <person name="Watson M."/>
            <person name="Archibald A.L."/>
            <person name="Phillippy A.M."/>
            <person name="Smith T.P.L."/>
        </authorList>
    </citation>
    <scope>NUCLEOTIDE SEQUENCE [LARGE SCALE GENOMIC DNA]</scope>
</reference>
<protein>
    <submittedName>
        <fullName evidence="1">Uncharacterized protein</fullName>
    </submittedName>
</protein>
<dbReference type="AlphaFoldDB" id="A0A4X1V1N8"/>
<reference evidence="1" key="2">
    <citation type="submission" date="2025-08" db="UniProtKB">
        <authorList>
            <consortium name="Ensembl"/>
        </authorList>
    </citation>
    <scope>IDENTIFICATION</scope>
</reference>
<organism evidence="1 2">
    <name type="scientific">Sus scrofa</name>
    <name type="common">Pig</name>
    <dbReference type="NCBI Taxonomy" id="9823"/>
    <lineage>
        <taxon>Eukaryota</taxon>
        <taxon>Metazoa</taxon>
        <taxon>Chordata</taxon>
        <taxon>Craniata</taxon>
        <taxon>Vertebrata</taxon>
        <taxon>Euteleostomi</taxon>
        <taxon>Mammalia</taxon>
        <taxon>Eutheria</taxon>
        <taxon>Laurasiatheria</taxon>
        <taxon>Artiodactyla</taxon>
        <taxon>Suina</taxon>
        <taxon>Suidae</taxon>
        <taxon>Sus</taxon>
    </lineage>
</organism>